<feature type="transmembrane region" description="Helical" evidence="7">
    <location>
        <begin position="75"/>
        <end position="99"/>
    </location>
</feature>
<dbReference type="InterPro" id="IPR050366">
    <property type="entry name" value="BP-dependent_transpt_permease"/>
</dbReference>
<organism evidence="9">
    <name type="scientific">freshwater metagenome</name>
    <dbReference type="NCBI Taxonomy" id="449393"/>
    <lineage>
        <taxon>unclassified sequences</taxon>
        <taxon>metagenomes</taxon>
        <taxon>ecological metagenomes</taxon>
    </lineage>
</organism>
<evidence type="ECO:0000256" key="7">
    <source>
        <dbReference type="SAM" id="Phobius"/>
    </source>
</evidence>
<evidence type="ECO:0000256" key="1">
    <source>
        <dbReference type="ARBA" id="ARBA00004651"/>
    </source>
</evidence>
<name>A0A6J6KQS0_9ZZZZ</name>
<evidence type="ECO:0000313" key="11">
    <source>
        <dbReference type="EMBL" id="CAB4825549.1"/>
    </source>
</evidence>
<dbReference type="AlphaFoldDB" id="A0A6J6KQS0"/>
<dbReference type="CDD" id="cd06261">
    <property type="entry name" value="TM_PBP2"/>
    <property type="match status" value="1"/>
</dbReference>
<keyword evidence="6 7" id="KW-0472">Membrane</keyword>
<evidence type="ECO:0000256" key="2">
    <source>
        <dbReference type="ARBA" id="ARBA00022448"/>
    </source>
</evidence>
<comment type="subcellular location">
    <subcellularLocation>
        <location evidence="1">Cell membrane</location>
        <topology evidence="1">Multi-pass membrane protein</topology>
    </subcellularLocation>
</comment>
<evidence type="ECO:0000313" key="13">
    <source>
        <dbReference type="EMBL" id="CAB4916571.1"/>
    </source>
</evidence>
<keyword evidence="4 7" id="KW-0812">Transmembrane</keyword>
<protein>
    <submittedName>
        <fullName evidence="9">Unannotated protein</fullName>
    </submittedName>
</protein>
<proteinExistence type="predicted"/>
<evidence type="ECO:0000313" key="9">
    <source>
        <dbReference type="EMBL" id="CAB4652140.1"/>
    </source>
</evidence>
<dbReference type="GO" id="GO:0005886">
    <property type="term" value="C:plasma membrane"/>
    <property type="evidence" value="ECO:0007669"/>
    <property type="project" value="UniProtKB-SubCell"/>
</dbReference>
<dbReference type="EMBL" id="CAFAZX010000037">
    <property type="protein sequence ID" value="CAB4843070.1"/>
    <property type="molecule type" value="Genomic_DNA"/>
</dbReference>
<feature type="transmembrane region" description="Helical" evidence="7">
    <location>
        <begin position="12"/>
        <end position="31"/>
    </location>
</feature>
<dbReference type="PANTHER" id="PTHR43386:SF25">
    <property type="entry name" value="PEPTIDE ABC TRANSPORTER PERMEASE PROTEIN"/>
    <property type="match status" value="1"/>
</dbReference>
<keyword evidence="5 7" id="KW-1133">Transmembrane helix</keyword>
<dbReference type="InterPro" id="IPR000515">
    <property type="entry name" value="MetI-like"/>
</dbReference>
<dbReference type="PROSITE" id="PS50928">
    <property type="entry name" value="ABC_TM1"/>
    <property type="match status" value="1"/>
</dbReference>
<evidence type="ECO:0000256" key="3">
    <source>
        <dbReference type="ARBA" id="ARBA00022475"/>
    </source>
</evidence>
<feature type="transmembrane region" description="Helical" evidence="7">
    <location>
        <begin position="235"/>
        <end position="259"/>
    </location>
</feature>
<keyword evidence="3" id="KW-1003">Cell membrane</keyword>
<sequence length="276" mass="28746">MKKAMKGNISLITGSVMVAITFSLLILSFIWTPHDPLEVTPDDSFAGISSKHFLGADKLGRDILSQIIVGSRVTLLVAALAVTIAMTLGVSAGITIAVASRKLQAPMVYAVNIALAFPAALLAIILAAVYGASTLTAVSAIGLATAAAVAQVTRRTAYGILASDYVLAAHACGASTWRIIRKHVMPNLRASLLIQASAVVSVSVLAESSLSYLGLGTPPPAPSWGRMLAGSQQYIFVNPLLAIWPGIAIVIVVLGFNLVGDGVREVFDPTLRRSDS</sequence>
<feature type="domain" description="ABC transmembrane type-1" evidence="8">
    <location>
        <begin position="71"/>
        <end position="260"/>
    </location>
</feature>
<feature type="transmembrane region" description="Helical" evidence="7">
    <location>
        <begin position="111"/>
        <end position="144"/>
    </location>
</feature>
<dbReference type="EMBL" id="CAEZWO010000012">
    <property type="protein sequence ID" value="CAB4652140.1"/>
    <property type="molecule type" value="Genomic_DNA"/>
</dbReference>
<evidence type="ECO:0000313" key="10">
    <source>
        <dbReference type="EMBL" id="CAB4698962.1"/>
    </source>
</evidence>
<evidence type="ECO:0000313" key="14">
    <source>
        <dbReference type="EMBL" id="CAB4970308.1"/>
    </source>
</evidence>
<evidence type="ECO:0000313" key="12">
    <source>
        <dbReference type="EMBL" id="CAB4843070.1"/>
    </source>
</evidence>
<accession>A0A6J6KQS0</accession>
<evidence type="ECO:0000256" key="5">
    <source>
        <dbReference type="ARBA" id="ARBA00022989"/>
    </source>
</evidence>
<evidence type="ECO:0000259" key="8">
    <source>
        <dbReference type="PROSITE" id="PS50928"/>
    </source>
</evidence>
<dbReference type="EMBL" id="CAFBMY010000010">
    <property type="protein sequence ID" value="CAB4916571.1"/>
    <property type="molecule type" value="Genomic_DNA"/>
</dbReference>
<dbReference type="Gene3D" id="1.10.3720.10">
    <property type="entry name" value="MetI-like"/>
    <property type="match status" value="1"/>
</dbReference>
<dbReference type="EMBL" id="CAEZYB010000025">
    <property type="protein sequence ID" value="CAB4698962.1"/>
    <property type="molecule type" value="Genomic_DNA"/>
</dbReference>
<dbReference type="EMBL" id="CAFABI010000039">
    <property type="protein sequence ID" value="CAB4825549.1"/>
    <property type="molecule type" value="Genomic_DNA"/>
</dbReference>
<dbReference type="EMBL" id="CAFBOJ010000002">
    <property type="protein sequence ID" value="CAB4970308.1"/>
    <property type="molecule type" value="Genomic_DNA"/>
</dbReference>
<reference evidence="9" key="1">
    <citation type="submission" date="2020-05" db="EMBL/GenBank/DDBJ databases">
        <authorList>
            <person name="Chiriac C."/>
            <person name="Salcher M."/>
            <person name="Ghai R."/>
            <person name="Kavagutti S V."/>
        </authorList>
    </citation>
    <scope>NUCLEOTIDE SEQUENCE</scope>
</reference>
<dbReference type="GO" id="GO:0055085">
    <property type="term" value="P:transmembrane transport"/>
    <property type="evidence" value="ECO:0007669"/>
    <property type="project" value="InterPro"/>
</dbReference>
<keyword evidence="2" id="KW-0813">Transport</keyword>
<gene>
    <name evidence="9" type="ORF">UFOPK2254_00218</name>
    <name evidence="10" type="ORF">UFOPK2646_00356</name>
    <name evidence="11" type="ORF">UFOPK3197_00484</name>
    <name evidence="12" type="ORF">UFOPK3241_00782</name>
    <name evidence="13" type="ORF">UFOPK3707_00129</name>
    <name evidence="14" type="ORF">UFOPK3937_00048</name>
</gene>
<evidence type="ECO:0000256" key="6">
    <source>
        <dbReference type="ARBA" id="ARBA00023136"/>
    </source>
</evidence>
<dbReference type="InterPro" id="IPR035906">
    <property type="entry name" value="MetI-like_sf"/>
</dbReference>
<evidence type="ECO:0000256" key="4">
    <source>
        <dbReference type="ARBA" id="ARBA00022692"/>
    </source>
</evidence>
<dbReference type="PANTHER" id="PTHR43386">
    <property type="entry name" value="OLIGOPEPTIDE TRANSPORT SYSTEM PERMEASE PROTEIN APPC"/>
    <property type="match status" value="1"/>
</dbReference>
<dbReference type="Pfam" id="PF00528">
    <property type="entry name" value="BPD_transp_1"/>
    <property type="match status" value="1"/>
</dbReference>
<dbReference type="SUPFAM" id="SSF161098">
    <property type="entry name" value="MetI-like"/>
    <property type="match status" value="1"/>
</dbReference>